<dbReference type="Proteomes" id="UP000479190">
    <property type="component" value="Unassembled WGS sequence"/>
</dbReference>
<name>A0A6H5IPP9_9HYME</name>
<dbReference type="AlphaFoldDB" id="A0A6H5IPP9"/>
<evidence type="ECO:0000313" key="1">
    <source>
        <dbReference type="EMBL" id="CAB0039523.1"/>
    </source>
</evidence>
<gene>
    <name evidence="1" type="ORF">TBRA_LOCUS11263</name>
</gene>
<reference evidence="1 2" key="1">
    <citation type="submission" date="2020-02" db="EMBL/GenBank/DDBJ databases">
        <authorList>
            <person name="Ferguson B K."/>
        </authorList>
    </citation>
    <scope>NUCLEOTIDE SEQUENCE [LARGE SCALE GENOMIC DNA]</scope>
</reference>
<protein>
    <submittedName>
        <fullName evidence="1">Uncharacterized protein</fullName>
    </submittedName>
</protein>
<organism evidence="1 2">
    <name type="scientific">Trichogramma brassicae</name>
    <dbReference type="NCBI Taxonomy" id="86971"/>
    <lineage>
        <taxon>Eukaryota</taxon>
        <taxon>Metazoa</taxon>
        <taxon>Ecdysozoa</taxon>
        <taxon>Arthropoda</taxon>
        <taxon>Hexapoda</taxon>
        <taxon>Insecta</taxon>
        <taxon>Pterygota</taxon>
        <taxon>Neoptera</taxon>
        <taxon>Endopterygota</taxon>
        <taxon>Hymenoptera</taxon>
        <taxon>Apocrita</taxon>
        <taxon>Proctotrupomorpha</taxon>
        <taxon>Chalcidoidea</taxon>
        <taxon>Trichogrammatidae</taxon>
        <taxon>Trichogramma</taxon>
    </lineage>
</organism>
<proteinExistence type="predicted"/>
<evidence type="ECO:0000313" key="2">
    <source>
        <dbReference type="Proteomes" id="UP000479190"/>
    </source>
</evidence>
<sequence length="72" mass="8382">MSSMWILNCDSGLSRVQRFDCVIRNGSFTAYRCATAAIPILLPCMVLDRLLFRFQLVNSRIKFKNFSYLKLK</sequence>
<dbReference type="EMBL" id="CADCXV010000967">
    <property type="protein sequence ID" value="CAB0039523.1"/>
    <property type="molecule type" value="Genomic_DNA"/>
</dbReference>
<accession>A0A6H5IPP9</accession>
<keyword evidence="2" id="KW-1185">Reference proteome</keyword>